<dbReference type="PANTHER" id="PTHR30487">
    <property type="entry name" value="TYPE 4 PREPILIN-LIKE PROTEINS LEADER PEPTIDE-PROCESSING ENZYME"/>
    <property type="match status" value="1"/>
</dbReference>
<keyword evidence="3" id="KW-0812">Transmembrane</keyword>
<organism evidence="5 6">
    <name type="scientific">Microbacterium thalli</name>
    <dbReference type="NCBI Taxonomy" id="3027921"/>
    <lineage>
        <taxon>Bacteria</taxon>
        <taxon>Bacillati</taxon>
        <taxon>Actinomycetota</taxon>
        <taxon>Actinomycetes</taxon>
        <taxon>Micrococcales</taxon>
        <taxon>Microbacteriaceae</taxon>
        <taxon>Microbacterium</taxon>
    </lineage>
</organism>
<comment type="caution">
    <text evidence="5">The sequence shown here is derived from an EMBL/GenBank/DDBJ whole genome shotgun (WGS) entry which is preliminary data.</text>
</comment>
<dbReference type="Pfam" id="PF01478">
    <property type="entry name" value="Peptidase_A24"/>
    <property type="match status" value="1"/>
</dbReference>
<dbReference type="PANTHER" id="PTHR30487:SF0">
    <property type="entry name" value="PREPILIN LEADER PEPTIDASE_N-METHYLTRANSFERASE-RELATED"/>
    <property type="match status" value="1"/>
</dbReference>
<evidence type="ECO:0000256" key="3">
    <source>
        <dbReference type="SAM" id="Phobius"/>
    </source>
</evidence>
<feature type="transmembrane region" description="Helical" evidence="3">
    <location>
        <begin position="104"/>
        <end position="126"/>
    </location>
</feature>
<evidence type="ECO:0000313" key="6">
    <source>
        <dbReference type="Proteomes" id="UP001218170"/>
    </source>
</evidence>
<accession>A0ABT5SHU1</accession>
<dbReference type="RefSeq" id="WP_274264715.1">
    <property type="nucleotide sequence ID" value="NZ_JAQZCI010000002.1"/>
</dbReference>
<dbReference type="PRINTS" id="PR00864">
    <property type="entry name" value="PREPILNPTASE"/>
</dbReference>
<keyword evidence="3" id="KW-0472">Membrane</keyword>
<evidence type="ECO:0000259" key="4">
    <source>
        <dbReference type="Pfam" id="PF01478"/>
    </source>
</evidence>
<feature type="domain" description="Prepilin type IV endopeptidase peptidase" evidence="4">
    <location>
        <begin position="13"/>
        <end position="120"/>
    </location>
</feature>
<dbReference type="Proteomes" id="UP001218170">
    <property type="component" value="Unassembled WGS sequence"/>
</dbReference>
<proteinExistence type="inferred from homology"/>
<reference evidence="5 6" key="1">
    <citation type="submission" date="2023-02" db="EMBL/GenBank/DDBJ databases">
        <title>Study of novel species of the Microbacterium genus.</title>
        <authorList>
            <person name="Arroyo-Herrera I."/>
            <person name="Roman-Ponce B."/>
            <person name="Vasquez-Murrieta M.S."/>
        </authorList>
    </citation>
    <scope>NUCLEOTIDE SEQUENCE [LARGE SCALE GENOMIC DNA]</scope>
    <source>
        <strain evidence="5 6">NE1TT3</strain>
    </source>
</reference>
<feature type="transmembrane region" description="Helical" evidence="3">
    <location>
        <begin position="133"/>
        <end position="154"/>
    </location>
</feature>
<keyword evidence="3" id="KW-1133">Transmembrane helix</keyword>
<dbReference type="InterPro" id="IPR050882">
    <property type="entry name" value="Prepilin_peptidase/N-MTase"/>
</dbReference>
<dbReference type="Gene3D" id="1.20.120.1220">
    <property type="match status" value="1"/>
</dbReference>
<evidence type="ECO:0000256" key="2">
    <source>
        <dbReference type="RuleBase" id="RU003793"/>
    </source>
</evidence>
<feature type="transmembrane region" description="Helical" evidence="3">
    <location>
        <begin position="34"/>
        <end position="51"/>
    </location>
</feature>
<protein>
    <submittedName>
        <fullName evidence="5">A24 family peptidase</fullName>
    </submittedName>
</protein>
<sequence>MFGFAAVLLGSMAALGIALTVVDLREHRLPNRLVLPLYPLGLGYAAALALGRSSLAPVLGAAASAAVLFGAFYLLYRGGGGLGGGDVKLAGAVGVVSGAHGWEAAIAASVVAVLAGGLCALVLIAVRRAGRRTCIPFGPFLVAGATVAIGWGLLGG</sequence>
<comment type="similarity">
    <text evidence="1 2">Belongs to the peptidase A24 family.</text>
</comment>
<evidence type="ECO:0000256" key="1">
    <source>
        <dbReference type="ARBA" id="ARBA00005801"/>
    </source>
</evidence>
<dbReference type="InterPro" id="IPR000045">
    <property type="entry name" value="Prepilin_IV_endopep_pep"/>
</dbReference>
<dbReference type="InterPro" id="IPR014032">
    <property type="entry name" value="Peptidase_A24A_bac"/>
</dbReference>
<gene>
    <name evidence="5" type="ORF">PUW80_08360</name>
</gene>
<evidence type="ECO:0000313" key="5">
    <source>
        <dbReference type="EMBL" id="MDD7962363.1"/>
    </source>
</evidence>
<dbReference type="EMBL" id="JAQZCI010000002">
    <property type="protein sequence ID" value="MDD7962363.1"/>
    <property type="molecule type" value="Genomic_DNA"/>
</dbReference>
<name>A0ABT5SHU1_9MICO</name>
<keyword evidence="6" id="KW-1185">Reference proteome</keyword>
<feature type="transmembrane region" description="Helical" evidence="3">
    <location>
        <begin position="58"/>
        <end position="76"/>
    </location>
</feature>